<evidence type="ECO:0000259" key="1">
    <source>
        <dbReference type="Pfam" id="PF00144"/>
    </source>
</evidence>
<dbReference type="PANTHER" id="PTHR46825:SF9">
    <property type="entry name" value="BETA-LACTAMASE-RELATED DOMAIN-CONTAINING PROTEIN"/>
    <property type="match status" value="1"/>
</dbReference>
<dbReference type="Gene3D" id="3.40.710.10">
    <property type="entry name" value="DD-peptidase/beta-lactamase superfamily"/>
    <property type="match status" value="1"/>
</dbReference>
<protein>
    <recommendedName>
        <fullName evidence="1">Beta-lactamase-related domain-containing protein</fullName>
    </recommendedName>
</protein>
<dbReference type="InterPro" id="IPR050491">
    <property type="entry name" value="AmpC-like"/>
</dbReference>
<dbReference type="OrthoDB" id="9793489at2"/>
<keyword evidence="3" id="KW-1185">Reference proteome</keyword>
<feature type="domain" description="Beta-lactamase-related" evidence="1">
    <location>
        <begin position="59"/>
        <end position="362"/>
    </location>
</feature>
<gene>
    <name evidence="2" type="ORF">ATO12_15630</name>
</gene>
<dbReference type="Proteomes" id="UP000023541">
    <property type="component" value="Unassembled WGS sequence"/>
</dbReference>
<sequence length="476" mass="53568">MNLFQSKSFVPLSIVLVSILFFIACTTDRKPDALKTKEKATLNQLLEKKIALHYPADGAGAVVLIRKGGKTLLKKAFGNINIEHQVEAQTDMKFRIASITKQFTAVCILMLEEQGKLSLDSDIKEYIPEYKQSHDHSITIRQLLGHTAGIPEYTEVKPSYDHHGTDRVTMDTIINVINNASLDFKPGTDWKYSNSGYVLLGKIVENVSKQEFRAYVQEHIFDVLNMKQSSFYDFYEIIPQLSKGYEIAEEESHKIVHAKAVKPGTLADGGIISTIDDITIWYDALKNNTLISEKQKQIAFTSQSLHDGRKTKYGLGWWAATLGKYTTVEHGGNVHGTECYSLWVLEEDLQIIVLSNLNRSHPGGLAVQLASDVLGISSHLEQVKSFDESVLKKFTGTYTHEDGTIRNITLENGQLNSQRDQGRKFVIVPISEHKFIFKSDPDWWIDFTANKDKEIESLAIGSRTTLVSNGKRNKKL</sequence>
<dbReference type="InterPro" id="IPR012338">
    <property type="entry name" value="Beta-lactam/transpept-like"/>
</dbReference>
<accession>A0A023BWD2</accession>
<comment type="caution">
    <text evidence="2">The sequence shown here is derived from an EMBL/GenBank/DDBJ whole genome shotgun (WGS) entry which is preliminary data.</text>
</comment>
<dbReference type="PANTHER" id="PTHR46825">
    <property type="entry name" value="D-ALANYL-D-ALANINE-CARBOXYPEPTIDASE/ENDOPEPTIDASE AMPH"/>
    <property type="match status" value="1"/>
</dbReference>
<evidence type="ECO:0000313" key="2">
    <source>
        <dbReference type="EMBL" id="EZH74295.1"/>
    </source>
</evidence>
<dbReference type="Pfam" id="PF00144">
    <property type="entry name" value="Beta-lactamase"/>
    <property type="match status" value="1"/>
</dbReference>
<dbReference type="InterPro" id="IPR001466">
    <property type="entry name" value="Beta-lactam-related"/>
</dbReference>
<dbReference type="STRING" id="1317122.ATO12_15630"/>
<proteinExistence type="predicted"/>
<dbReference type="SUPFAM" id="SSF56601">
    <property type="entry name" value="beta-lactamase/transpeptidase-like"/>
    <property type="match status" value="1"/>
</dbReference>
<dbReference type="PROSITE" id="PS51257">
    <property type="entry name" value="PROKAR_LIPOPROTEIN"/>
    <property type="match status" value="1"/>
</dbReference>
<dbReference type="RefSeq" id="WP_034241915.1">
    <property type="nucleotide sequence ID" value="NZ_AQRA01000004.1"/>
</dbReference>
<dbReference type="AlphaFoldDB" id="A0A023BWD2"/>
<reference evidence="2 3" key="1">
    <citation type="submission" date="2014-04" db="EMBL/GenBank/DDBJ databases">
        <title>Aquimarina sp. 22II-S11-z7 Genome Sequencing.</title>
        <authorList>
            <person name="Lai Q."/>
        </authorList>
    </citation>
    <scope>NUCLEOTIDE SEQUENCE [LARGE SCALE GENOMIC DNA]</scope>
    <source>
        <strain evidence="2 3">22II-S11-z7</strain>
    </source>
</reference>
<dbReference type="EMBL" id="AQRA01000004">
    <property type="protein sequence ID" value="EZH74295.1"/>
    <property type="molecule type" value="Genomic_DNA"/>
</dbReference>
<dbReference type="eggNOG" id="COG1680">
    <property type="taxonomic scope" value="Bacteria"/>
</dbReference>
<name>A0A023BWD2_9FLAO</name>
<organism evidence="2 3">
    <name type="scientific">Aquimarina atlantica</name>
    <dbReference type="NCBI Taxonomy" id="1317122"/>
    <lineage>
        <taxon>Bacteria</taxon>
        <taxon>Pseudomonadati</taxon>
        <taxon>Bacteroidota</taxon>
        <taxon>Flavobacteriia</taxon>
        <taxon>Flavobacteriales</taxon>
        <taxon>Flavobacteriaceae</taxon>
        <taxon>Aquimarina</taxon>
    </lineage>
</organism>
<evidence type="ECO:0000313" key="3">
    <source>
        <dbReference type="Proteomes" id="UP000023541"/>
    </source>
</evidence>